<keyword evidence="1" id="KW-0812">Transmembrane</keyword>
<dbReference type="OrthoDB" id="1305844at2759"/>
<evidence type="ECO:0000256" key="1">
    <source>
        <dbReference type="SAM" id="Phobius"/>
    </source>
</evidence>
<comment type="caution">
    <text evidence="2">The sequence shown here is derived from an EMBL/GenBank/DDBJ whole genome shotgun (WGS) entry which is preliminary data.</text>
</comment>
<keyword evidence="1" id="KW-1133">Transmembrane helix</keyword>
<keyword evidence="1" id="KW-0472">Membrane</keyword>
<dbReference type="AlphaFoldDB" id="A0A9J5W316"/>
<proteinExistence type="predicted"/>
<gene>
    <name evidence="2" type="ORF">H5410_059466</name>
</gene>
<evidence type="ECO:0000313" key="2">
    <source>
        <dbReference type="EMBL" id="KAG5569700.1"/>
    </source>
</evidence>
<dbReference type="Proteomes" id="UP000824120">
    <property type="component" value="Chromosome 12"/>
</dbReference>
<name>A0A9J5W316_SOLCO</name>
<protein>
    <submittedName>
        <fullName evidence="2">Uncharacterized protein</fullName>
    </submittedName>
</protein>
<organism evidence="2 3">
    <name type="scientific">Solanum commersonii</name>
    <name type="common">Commerson's wild potato</name>
    <name type="synonym">Commerson's nightshade</name>
    <dbReference type="NCBI Taxonomy" id="4109"/>
    <lineage>
        <taxon>Eukaryota</taxon>
        <taxon>Viridiplantae</taxon>
        <taxon>Streptophyta</taxon>
        <taxon>Embryophyta</taxon>
        <taxon>Tracheophyta</taxon>
        <taxon>Spermatophyta</taxon>
        <taxon>Magnoliopsida</taxon>
        <taxon>eudicotyledons</taxon>
        <taxon>Gunneridae</taxon>
        <taxon>Pentapetalae</taxon>
        <taxon>asterids</taxon>
        <taxon>lamiids</taxon>
        <taxon>Solanales</taxon>
        <taxon>Solanaceae</taxon>
        <taxon>Solanoideae</taxon>
        <taxon>Solaneae</taxon>
        <taxon>Solanum</taxon>
    </lineage>
</organism>
<accession>A0A9J5W316</accession>
<keyword evidence="3" id="KW-1185">Reference proteome</keyword>
<evidence type="ECO:0000313" key="3">
    <source>
        <dbReference type="Proteomes" id="UP000824120"/>
    </source>
</evidence>
<dbReference type="EMBL" id="JACXVP010000012">
    <property type="protein sequence ID" value="KAG5569700.1"/>
    <property type="molecule type" value="Genomic_DNA"/>
</dbReference>
<reference evidence="2 3" key="1">
    <citation type="submission" date="2020-09" db="EMBL/GenBank/DDBJ databases">
        <title>De no assembly of potato wild relative species, Solanum commersonii.</title>
        <authorList>
            <person name="Cho K."/>
        </authorList>
    </citation>
    <scope>NUCLEOTIDE SEQUENCE [LARGE SCALE GENOMIC DNA]</scope>
    <source>
        <strain evidence="2">LZ3.2</strain>
        <tissue evidence="2">Leaf</tissue>
    </source>
</reference>
<feature type="transmembrane region" description="Helical" evidence="1">
    <location>
        <begin position="26"/>
        <end position="48"/>
    </location>
</feature>
<sequence length="207" mass="23754">MSFAYAIRSIPLHEKHCILRNATGSWVSISIIISCGILFWVLLGYLGFDTNNESMLKLLKKELKALNSQAFTNIEAEANDDREALIQTQNCYKQSSFLAEFFLQQREKATWIKLGDDNFYSVIKHKKLKQSTTQLKIGHGIHNGMAILLLERPICTDKLTSHYPGGREYRMPECLLKWTHPSLSQTDQWHAPTGEQKLNYICFAKTD</sequence>